<organism evidence="2 3">
    <name type="scientific">Hymenolepis diminuta</name>
    <name type="common">Rat tapeworm</name>
    <dbReference type="NCBI Taxonomy" id="6216"/>
    <lineage>
        <taxon>Eukaryota</taxon>
        <taxon>Metazoa</taxon>
        <taxon>Spiralia</taxon>
        <taxon>Lophotrochozoa</taxon>
        <taxon>Platyhelminthes</taxon>
        <taxon>Cestoda</taxon>
        <taxon>Eucestoda</taxon>
        <taxon>Cyclophyllidea</taxon>
        <taxon>Hymenolepididae</taxon>
        <taxon>Hymenolepis</taxon>
    </lineage>
</organism>
<keyword evidence="1" id="KW-0812">Transmembrane</keyword>
<evidence type="ECO:0000313" key="3">
    <source>
        <dbReference type="Proteomes" id="UP000321570"/>
    </source>
</evidence>
<proteinExistence type="predicted"/>
<gene>
    <name evidence="2" type="ORF">WMSIL1_LOCUS5690</name>
</gene>
<evidence type="ECO:0000256" key="1">
    <source>
        <dbReference type="SAM" id="Phobius"/>
    </source>
</evidence>
<feature type="transmembrane region" description="Helical" evidence="1">
    <location>
        <begin position="6"/>
        <end position="24"/>
    </location>
</feature>
<keyword evidence="1" id="KW-1133">Transmembrane helix</keyword>
<dbReference type="EMBL" id="CABIJS010000188">
    <property type="protein sequence ID" value="VUZ45762.1"/>
    <property type="molecule type" value="Genomic_DNA"/>
</dbReference>
<keyword evidence="1" id="KW-0472">Membrane</keyword>
<keyword evidence="3" id="KW-1185">Reference proteome</keyword>
<dbReference type="Proteomes" id="UP000321570">
    <property type="component" value="Unassembled WGS sequence"/>
</dbReference>
<reference evidence="2 3" key="1">
    <citation type="submission" date="2019-07" db="EMBL/GenBank/DDBJ databases">
        <authorList>
            <person name="Jastrzebski P J."/>
            <person name="Paukszto L."/>
            <person name="Jastrzebski P J."/>
        </authorList>
    </citation>
    <scope>NUCLEOTIDE SEQUENCE [LARGE SCALE GENOMIC DNA]</scope>
    <source>
        <strain evidence="2 3">WMS-il1</strain>
    </source>
</reference>
<protein>
    <submittedName>
        <fullName evidence="2">Uncharacterized protein</fullName>
    </submittedName>
</protein>
<name>A0A564YEQ2_HYMDI</name>
<accession>A0A564YEQ2</accession>
<dbReference type="AlphaFoldDB" id="A0A564YEQ2"/>
<sequence>MLILVAIRTVVVATLVAVLFLHLLRLLPCYYRRQTATTTLCNSVVFHPTSSPAILFNSAFHLGPATSILRAPRWTPWEVMEMRRIADVSRRYFRREQWPLVRQSSPSERPLHSQYPLPTHPFTTTVVAATSSHQGHQQPVTATRRHPLPLLYEEVVLKPSPPSSTTTSSKM</sequence>
<evidence type="ECO:0000313" key="2">
    <source>
        <dbReference type="EMBL" id="VUZ45762.1"/>
    </source>
</evidence>